<dbReference type="EMBL" id="RFFH01000001">
    <property type="protein sequence ID" value="RMI35030.1"/>
    <property type="molecule type" value="Genomic_DNA"/>
</dbReference>
<evidence type="ECO:0008006" key="5">
    <source>
        <dbReference type="Google" id="ProtNLM"/>
    </source>
</evidence>
<dbReference type="Proteomes" id="UP000279275">
    <property type="component" value="Unassembled WGS sequence"/>
</dbReference>
<protein>
    <recommendedName>
        <fullName evidence="5">Ig-like domain repeat protein</fullName>
    </recommendedName>
</protein>
<name>A0A3M2LE39_9NOCA</name>
<feature type="compositionally biased region" description="Low complexity" evidence="1">
    <location>
        <begin position="167"/>
        <end position="184"/>
    </location>
</feature>
<keyword evidence="2" id="KW-0732">Signal</keyword>
<feature type="signal peptide" evidence="2">
    <location>
        <begin position="1"/>
        <end position="26"/>
    </location>
</feature>
<reference evidence="3 4" key="1">
    <citation type="submission" date="2018-10" db="EMBL/GenBank/DDBJ databases">
        <title>Isolation from cow dung.</title>
        <authorList>
            <person name="Ling L."/>
        </authorList>
    </citation>
    <scope>NUCLEOTIDE SEQUENCE [LARGE SCALE GENOMIC DNA]</scope>
    <source>
        <strain evidence="3 4">NEAU-LL90</strain>
    </source>
</reference>
<dbReference type="AlphaFoldDB" id="A0A3M2LE39"/>
<evidence type="ECO:0000256" key="1">
    <source>
        <dbReference type="SAM" id="MobiDB-lite"/>
    </source>
</evidence>
<evidence type="ECO:0000313" key="3">
    <source>
        <dbReference type="EMBL" id="RMI35030.1"/>
    </source>
</evidence>
<feature type="chain" id="PRO_5039576997" description="Ig-like domain repeat protein" evidence="2">
    <location>
        <begin position="27"/>
        <end position="184"/>
    </location>
</feature>
<feature type="region of interest" description="Disordered" evidence="1">
    <location>
        <begin position="157"/>
        <end position="184"/>
    </location>
</feature>
<organism evidence="3 4">
    <name type="scientific">Nocardia stercoris</name>
    <dbReference type="NCBI Taxonomy" id="2483361"/>
    <lineage>
        <taxon>Bacteria</taxon>
        <taxon>Bacillati</taxon>
        <taxon>Actinomycetota</taxon>
        <taxon>Actinomycetes</taxon>
        <taxon>Mycobacteriales</taxon>
        <taxon>Nocardiaceae</taxon>
        <taxon>Nocardia</taxon>
    </lineage>
</organism>
<comment type="caution">
    <text evidence="3">The sequence shown here is derived from an EMBL/GenBank/DDBJ whole genome shotgun (WGS) entry which is preliminary data.</text>
</comment>
<gene>
    <name evidence="3" type="ORF">EBN03_01465</name>
</gene>
<dbReference type="RefSeq" id="WP_122186003.1">
    <property type="nucleotide sequence ID" value="NZ_RFFH01000001.1"/>
</dbReference>
<proteinExistence type="predicted"/>
<sequence length="184" mass="18349">MRNSTAGRVSLALTGFAVTAAAATLAAPTASADASANGIAVPGTANDYYYTGQTYMMTIPGTGNDGTCTGTLVDATGATHPITMTTQSQGGKANQGTIYFAWTPQDIGVYTFSCTADAETFGPVNITVTDPPGPNAWQQLLTALGSSSPGATATIKDGQVQGEQKKSSGSSAGSMSFSLSGIGG</sequence>
<evidence type="ECO:0000313" key="4">
    <source>
        <dbReference type="Proteomes" id="UP000279275"/>
    </source>
</evidence>
<accession>A0A3M2LE39</accession>
<evidence type="ECO:0000256" key="2">
    <source>
        <dbReference type="SAM" id="SignalP"/>
    </source>
</evidence>
<keyword evidence="4" id="KW-1185">Reference proteome</keyword>